<keyword evidence="10 12" id="KW-0482">Metalloprotease</keyword>
<protein>
    <submittedName>
        <fullName evidence="12">Metalloprotease</fullName>
    </submittedName>
</protein>
<keyword evidence="4" id="KW-0964">Secreted</keyword>
<gene>
    <name evidence="12" type="ORF">NIES267_09840</name>
</gene>
<evidence type="ECO:0000256" key="10">
    <source>
        <dbReference type="ARBA" id="ARBA00023049"/>
    </source>
</evidence>
<dbReference type="InterPro" id="IPR013858">
    <property type="entry name" value="Peptidase_M10B_C"/>
</dbReference>
<dbReference type="Gene3D" id="3.40.390.10">
    <property type="entry name" value="Collagenase (Catalytic Domain)"/>
    <property type="match status" value="1"/>
</dbReference>
<keyword evidence="7" id="KW-0677">Repeat</keyword>
<evidence type="ECO:0000256" key="7">
    <source>
        <dbReference type="ARBA" id="ARBA00022737"/>
    </source>
</evidence>
<dbReference type="PANTHER" id="PTHR10201">
    <property type="entry name" value="MATRIX METALLOPROTEINASE"/>
    <property type="match status" value="1"/>
</dbReference>
<dbReference type="PRINTS" id="PR00313">
    <property type="entry name" value="CABNDNGRPT"/>
</dbReference>
<dbReference type="SUPFAM" id="SSF55486">
    <property type="entry name" value="Metalloproteases ('zincins'), catalytic domain"/>
    <property type="match status" value="1"/>
</dbReference>
<dbReference type="Proteomes" id="UP000218418">
    <property type="component" value="Chromosome"/>
</dbReference>
<dbReference type="InterPro" id="IPR011049">
    <property type="entry name" value="Serralysin-like_metalloprot_C"/>
</dbReference>
<dbReference type="InterPro" id="IPR024079">
    <property type="entry name" value="MetalloPept_cat_dom_sf"/>
</dbReference>
<keyword evidence="6" id="KW-0479">Metal-binding</keyword>
<comment type="subcellular location">
    <subcellularLocation>
        <location evidence="2">Secreted</location>
    </subcellularLocation>
</comment>
<keyword evidence="9" id="KW-0862">Zinc</keyword>
<dbReference type="InterPro" id="IPR006026">
    <property type="entry name" value="Peptidase_Metallo"/>
</dbReference>
<dbReference type="PANTHER" id="PTHR10201:SF323">
    <property type="entry name" value="MATRIX METALLOPROTEINASE-21"/>
    <property type="match status" value="1"/>
</dbReference>
<evidence type="ECO:0000313" key="12">
    <source>
        <dbReference type="EMBL" id="BAY81507.1"/>
    </source>
</evidence>
<dbReference type="CDD" id="cd04277">
    <property type="entry name" value="ZnMc_serralysin_like"/>
    <property type="match status" value="1"/>
</dbReference>
<keyword evidence="5 12" id="KW-0645">Protease</keyword>
<dbReference type="SUPFAM" id="SSF51120">
    <property type="entry name" value="beta-Roll"/>
    <property type="match status" value="1"/>
</dbReference>
<dbReference type="Gene3D" id="2.150.10.10">
    <property type="entry name" value="Serralysin-like metalloprotease, C-terminal"/>
    <property type="match status" value="1"/>
</dbReference>
<dbReference type="Pfam" id="PF00353">
    <property type="entry name" value="HemolysinCabind"/>
    <property type="match status" value="2"/>
</dbReference>
<dbReference type="PROSITE" id="PS00330">
    <property type="entry name" value="HEMOLYSIN_CALCIUM"/>
    <property type="match status" value="1"/>
</dbReference>
<dbReference type="Pfam" id="PF08548">
    <property type="entry name" value="Peptidase_M10_C"/>
    <property type="match status" value="1"/>
</dbReference>
<dbReference type="InterPro" id="IPR034033">
    <property type="entry name" value="Serralysin-like"/>
</dbReference>
<evidence type="ECO:0000256" key="8">
    <source>
        <dbReference type="ARBA" id="ARBA00022801"/>
    </source>
</evidence>
<dbReference type="EMBL" id="AP018227">
    <property type="protein sequence ID" value="BAY81507.1"/>
    <property type="molecule type" value="Genomic_DNA"/>
</dbReference>
<evidence type="ECO:0000256" key="5">
    <source>
        <dbReference type="ARBA" id="ARBA00022670"/>
    </source>
</evidence>
<dbReference type="Pfam" id="PF00413">
    <property type="entry name" value="Peptidase_M10"/>
    <property type="match status" value="1"/>
</dbReference>
<reference evidence="12 13" key="1">
    <citation type="submission" date="2017-06" db="EMBL/GenBank/DDBJ databases">
        <title>Genome sequencing of cyanobaciteial culture collection at National Institute for Environmental Studies (NIES).</title>
        <authorList>
            <person name="Hirose Y."/>
            <person name="Shimura Y."/>
            <person name="Fujisawa T."/>
            <person name="Nakamura Y."/>
            <person name="Kawachi M."/>
        </authorList>
    </citation>
    <scope>NUCLEOTIDE SEQUENCE [LARGE SCALE GENOMIC DNA]</scope>
    <source>
        <strain evidence="12 13">NIES-267</strain>
    </source>
</reference>
<feature type="domain" description="Peptidase metallopeptidase" evidence="11">
    <location>
        <begin position="125"/>
        <end position="311"/>
    </location>
</feature>
<comment type="similarity">
    <text evidence="3">Belongs to the peptidase M10B family.</text>
</comment>
<evidence type="ECO:0000313" key="13">
    <source>
        <dbReference type="Proteomes" id="UP000218418"/>
    </source>
</evidence>
<proteinExistence type="inferred from homology"/>
<dbReference type="GO" id="GO:0005615">
    <property type="term" value="C:extracellular space"/>
    <property type="evidence" value="ECO:0007669"/>
    <property type="project" value="InterPro"/>
</dbReference>
<evidence type="ECO:0000256" key="4">
    <source>
        <dbReference type="ARBA" id="ARBA00022525"/>
    </source>
</evidence>
<evidence type="ECO:0000256" key="3">
    <source>
        <dbReference type="ARBA" id="ARBA00009490"/>
    </source>
</evidence>
<sequence>MAISQDKNLRFTATTNKNNSDFITDETNPLFQILANNNYFSYTGIREIFSPTVTLANDDSVFSNIPEQPIISNHSLHHEAVEQHDLNTTCSHEHNHHDSNNDFTNLGLTPQAAASYTNGIEALIGGKSWTNKTITYSFMNQVPDYYANDADERNQFIAFSETQQAAARAALELYSEVSGLNFVEVSDAGEGGTIQFGTANMEHGSAHAYFPSNSSLGGDVWLNNRVSSNLDSSNGSYGFLTLIHEIGHALGLKHPGNYNAGGGGTPAPYLYPELDNYQYSVMSYNQHPGSYVNPQTPMLYDIAAIQHLYGTNHNTRAGNDTYAWDASRAFVHTIWDGGGNDTIDASNQGLAALINLNSGSFSSIGSQTHGNSTSRASNNLAIAYGVTIENAVGGAGNDTLIGNSSSNYLSGNHGNDYLAGYGGYDALIGGSGNDTFALADASSVFYQGDGYAMISDFNWEYDYIQVSGSSNQYSLETGNWTGGSALDTAIYFDNDLIGLVKDFANVSFDRDFVFI</sequence>
<keyword evidence="13" id="KW-1185">Reference proteome</keyword>
<keyword evidence="8" id="KW-0378">Hydrolase</keyword>
<dbReference type="InterPro" id="IPR001343">
    <property type="entry name" value="Hemolysn_Ca-bd"/>
</dbReference>
<dbReference type="AlphaFoldDB" id="A0A1Z4LJU0"/>
<dbReference type="InterPro" id="IPR001818">
    <property type="entry name" value="Pept_M10_metallopeptidase"/>
</dbReference>
<evidence type="ECO:0000259" key="11">
    <source>
        <dbReference type="SMART" id="SM00235"/>
    </source>
</evidence>
<dbReference type="InterPro" id="IPR018511">
    <property type="entry name" value="Hemolysin-typ_Ca-bd_CS"/>
</dbReference>
<name>A0A1Z4LJU0_9CYAN</name>
<evidence type="ECO:0000256" key="9">
    <source>
        <dbReference type="ARBA" id="ARBA00022833"/>
    </source>
</evidence>
<evidence type="ECO:0000256" key="2">
    <source>
        <dbReference type="ARBA" id="ARBA00004613"/>
    </source>
</evidence>
<dbReference type="GO" id="GO:0004222">
    <property type="term" value="F:metalloendopeptidase activity"/>
    <property type="evidence" value="ECO:0007669"/>
    <property type="project" value="InterPro"/>
</dbReference>
<dbReference type="GO" id="GO:0031012">
    <property type="term" value="C:extracellular matrix"/>
    <property type="evidence" value="ECO:0007669"/>
    <property type="project" value="InterPro"/>
</dbReference>
<dbReference type="GO" id="GO:0006508">
    <property type="term" value="P:proteolysis"/>
    <property type="evidence" value="ECO:0007669"/>
    <property type="project" value="UniProtKB-KW"/>
</dbReference>
<dbReference type="GO" id="GO:0008270">
    <property type="term" value="F:zinc ion binding"/>
    <property type="evidence" value="ECO:0007669"/>
    <property type="project" value="InterPro"/>
</dbReference>
<organism evidence="12 13">
    <name type="scientific">Calothrix parasitica NIES-267</name>
    <dbReference type="NCBI Taxonomy" id="1973488"/>
    <lineage>
        <taxon>Bacteria</taxon>
        <taxon>Bacillati</taxon>
        <taxon>Cyanobacteriota</taxon>
        <taxon>Cyanophyceae</taxon>
        <taxon>Nostocales</taxon>
        <taxon>Calotrichaceae</taxon>
        <taxon>Calothrix</taxon>
    </lineage>
</organism>
<comment type="cofactor">
    <cofactor evidence="1">
        <name>Ca(2+)</name>
        <dbReference type="ChEBI" id="CHEBI:29108"/>
    </cofactor>
</comment>
<dbReference type="SMART" id="SM00235">
    <property type="entry name" value="ZnMc"/>
    <property type="match status" value="1"/>
</dbReference>
<accession>A0A1Z4LJU0</accession>
<dbReference type="GO" id="GO:0005509">
    <property type="term" value="F:calcium ion binding"/>
    <property type="evidence" value="ECO:0007669"/>
    <property type="project" value="InterPro"/>
</dbReference>
<evidence type="ECO:0000256" key="6">
    <source>
        <dbReference type="ARBA" id="ARBA00022723"/>
    </source>
</evidence>
<evidence type="ECO:0000256" key="1">
    <source>
        <dbReference type="ARBA" id="ARBA00001913"/>
    </source>
</evidence>